<organism evidence="4">
    <name type="scientific">Toxocara canis</name>
    <name type="common">Canine roundworm</name>
    <dbReference type="NCBI Taxonomy" id="6265"/>
    <lineage>
        <taxon>Eukaryota</taxon>
        <taxon>Metazoa</taxon>
        <taxon>Ecdysozoa</taxon>
        <taxon>Nematoda</taxon>
        <taxon>Chromadorea</taxon>
        <taxon>Rhabditida</taxon>
        <taxon>Spirurina</taxon>
        <taxon>Ascaridomorpha</taxon>
        <taxon>Ascaridoidea</taxon>
        <taxon>Toxocaridae</taxon>
        <taxon>Toxocara</taxon>
    </lineage>
</organism>
<dbReference type="EMBL" id="UYWY01026977">
    <property type="protein sequence ID" value="VDM50803.1"/>
    <property type="molecule type" value="Genomic_DNA"/>
</dbReference>
<feature type="region of interest" description="Disordered" evidence="2">
    <location>
        <begin position="1"/>
        <end position="25"/>
    </location>
</feature>
<feature type="domain" description="Choline/carnitine acyltransferase" evidence="3">
    <location>
        <begin position="68"/>
        <end position="262"/>
    </location>
</feature>
<reference evidence="4" key="1">
    <citation type="submission" date="2018-11" db="EMBL/GenBank/DDBJ databases">
        <authorList>
            <consortium name="Pathogen Informatics"/>
        </authorList>
    </citation>
    <scope>NUCLEOTIDE SEQUENCE [LARGE SCALE GENOMIC DNA]</scope>
</reference>
<evidence type="ECO:0000256" key="2">
    <source>
        <dbReference type="SAM" id="MobiDB-lite"/>
    </source>
</evidence>
<name>A0A3P7H090_TOXCA</name>
<keyword evidence="1" id="KW-0808">Transferase</keyword>
<protein>
    <recommendedName>
        <fullName evidence="3">Choline/carnitine acyltransferase domain-containing protein</fullName>
    </recommendedName>
</protein>
<dbReference type="AlphaFoldDB" id="A0A3P7H090"/>
<dbReference type="PANTHER" id="PTHR22589">
    <property type="entry name" value="CARNITINE O-ACYLTRANSFERASE"/>
    <property type="match status" value="1"/>
</dbReference>
<sequence>MPLTSHTREMGEPETALQQGSSRSLSHPVRQFYEVVQGGYKCPRCGGREQVGLNTTNTMKHLKARHETEYAELVEALSHRKQPLEQWWYDAYNEIRSPLAPFLSLASVNQRFAPAEGTQLCRAAEFLHHAVRYWLSIRRRLSGGLYDFFKRLREQIPITKSRGTVWDMHQYYNMFNAARIPARPKDVIRRFFCTEKEGASSSEVLVLCRGNIWIIETMPNNEVLSPDIFLHQLTFIDHQSKRCRSSPIPLTTLQRDKWADVISYGLVGCADAQWVDKSMNFFFHKDGRMGTQAEVSNHCYFAV</sequence>
<dbReference type="SUPFAM" id="SSF52777">
    <property type="entry name" value="CoA-dependent acyltransferases"/>
    <property type="match status" value="1"/>
</dbReference>
<keyword evidence="1" id="KW-0012">Acyltransferase</keyword>
<dbReference type="InterPro" id="IPR039551">
    <property type="entry name" value="Cho/carn_acyl_trans"/>
</dbReference>
<dbReference type="GO" id="GO:0005777">
    <property type="term" value="C:peroxisome"/>
    <property type="evidence" value="ECO:0007669"/>
    <property type="project" value="TreeGrafter"/>
</dbReference>
<gene>
    <name evidence="4" type="ORF">TCNE_LOCUS19482</name>
</gene>
<proteinExistence type="predicted"/>
<feature type="compositionally biased region" description="Polar residues" evidence="2">
    <location>
        <begin position="16"/>
        <end position="25"/>
    </location>
</feature>
<dbReference type="GO" id="GO:0008458">
    <property type="term" value="F:carnitine O-octanoyltransferase activity"/>
    <property type="evidence" value="ECO:0007669"/>
    <property type="project" value="TreeGrafter"/>
</dbReference>
<dbReference type="Pfam" id="PF00755">
    <property type="entry name" value="Carn_acyltransf"/>
    <property type="match status" value="1"/>
</dbReference>
<evidence type="ECO:0000256" key="1">
    <source>
        <dbReference type="ARBA" id="ARBA00023315"/>
    </source>
</evidence>
<evidence type="ECO:0000313" key="4">
    <source>
        <dbReference type="EMBL" id="VDM50803.1"/>
    </source>
</evidence>
<dbReference type="InterPro" id="IPR042231">
    <property type="entry name" value="Cho/carn_acyl_trans_2"/>
</dbReference>
<dbReference type="Gene3D" id="3.30.559.70">
    <property type="entry name" value="Choline/Carnitine o-acyltransferase, domain 2"/>
    <property type="match status" value="1"/>
</dbReference>
<evidence type="ECO:0000259" key="3">
    <source>
        <dbReference type="Pfam" id="PF00755"/>
    </source>
</evidence>
<feature type="compositionally biased region" description="Basic and acidic residues" evidence="2">
    <location>
        <begin position="1"/>
        <end position="11"/>
    </location>
</feature>
<dbReference type="InterPro" id="IPR000542">
    <property type="entry name" value="Carn_acyl_trans"/>
</dbReference>
<accession>A0A3P7H090</accession>
<dbReference type="PANTHER" id="PTHR22589:SF67">
    <property type="entry name" value="PEROXISOMAL CARNITINE O-OCTANOYLTRANSFERASE"/>
    <property type="match status" value="1"/>
</dbReference>